<feature type="compositionally biased region" description="Basic and acidic residues" evidence="1">
    <location>
        <begin position="299"/>
        <end position="309"/>
    </location>
</feature>
<feature type="compositionally biased region" description="Pro residues" evidence="1">
    <location>
        <begin position="54"/>
        <end position="74"/>
    </location>
</feature>
<sequence>MGSDFEKFEPPPTPTPTPTLHSTPTPSPTPTPTPTLHSYAISHTHSNTHTPLLCPLPHPLLHPNSTPTPSPTHTPTPTLLSYALSHTHSYTHTPLLGPLPHPLLHPHSTPLPSPTPTLHALSHTHSYTHTPLLRPLPHTLQHPHSTPTPSPTPTPTPTLHSHALSHSHSYTHTPLPHPLLHPHSTPTPSPTPTLTPTLHSYAHSHTHLHIHTHSHTNDHSHTACHHFKQILMMNGKEQRHTGVQWEETHFQSGEWMKTNGSKLERNKRVKKRRRTGKESLHQHHPRERASSRSSSRTMSPKDNKPKKTQKDSMTLLPCFYFVELSHSQAETDTAVWDLHETLTLHQTQHRDAALIVVGDFNPKSALPNFHQHITCPTRGERTLDHCYTPFKNSYKVQSRPPFGKSDYAAIFLMPVYKQRLKQKAPFQREVVCWTDKLVAALQDALDDTDWDMFRRSSDDVRMFTEVVVGFIRKLADDTGQKTTIRTFPNQKPRVDTTICDALRSHSTAYNTGITTRDMDKYKAEGCNSATGEN</sequence>
<feature type="compositionally biased region" description="Pro residues" evidence="1">
    <location>
        <begin position="175"/>
        <end position="193"/>
    </location>
</feature>
<organism evidence="2 3">
    <name type="scientific">Silurus asotus</name>
    <name type="common">Amur catfish</name>
    <name type="synonym">Parasilurus asotus</name>
    <dbReference type="NCBI Taxonomy" id="30991"/>
    <lineage>
        <taxon>Eukaryota</taxon>
        <taxon>Metazoa</taxon>
        <taxon>Chordata</taxon>
        <taxon>Craniata</taxon>
        <taxon>Vertebrata</taxon>
        <taxon>Euteleostomi</taxon>
        <taxon>Actinopterygii</taxon>
        <taxon>Neopterygii</taxon>
        <taxon>Teleostei</taxon>
        <taxon>Ostariophysi</taxon>
        <taxon>Siluriformes</taxon>
        <taxon>Siluridae</taxon>
        <taxon>Silurus</taxon>
    </lineage>
</organism>
<name>A0AAD5ANA6_SILAS</name>
<evidence type="ECO:0000256" key="1">
    <source>
        <dbReference type="SAM" id="MobiDB-lite"/>
    </source>
</evidence>
<feature type="compositionally biased region" description="Basic residues" evidence="1">
    <location>
        <begin position="265"/>
        <end position="275"/>
    </location>
</feature>
<feature type="compositionally biased region" description="Low complexity" evidence="1">
    <location>
        <begin position="128"/>
        <end position="145"/>
    </location>
</feature>
<proteinExistence type="predicted"/>
<dbReference type="PANTHER" id="PTHR47510">
    <property type="entry name" value="REVERSE TRANSCRIPTASE DOMAIN-CONTAINING PROTEIN"/>
    <property type="match status" value="1"/>
</dbReference>
<protein>
    <submittedName>
        <fullName evidence="2">Uncharacterized protein</fullName>
    </submittedName>
</protein>
<feature type="compositionally biased region" description="Low complexity" evidence="1">
    <location>
        <begin position="157"/>
        <end position="174"/>
    </location>
</feature>
<feature type="region of interest" description="Disordered" evidence="1">
    <location>
        <begin position="251"/>
        <end position="309"/>
    </location>
</feature>
<dbReference type="AlphaFoldDB" id="A0AAD5ANA6"/>
<gene>
    <name evidence="2" type="ORF">C0J50_21058</name>
</gene>
<feature type="compositionally biased region" description="Pro residues" evidence="1">
    <location>
        <begin position="146"/>
        <end position="156"/>
    </location>
</feature>
<dbReference type="PANTHER" id="PTHR47510:SF3">
    <property type="entry name" value="ENDO_EXONUCLEASE_PHOSPHATASE DOMAIN-CONTAINING PROTEIN"/>
    <property type="match status" value="1"/>
</dbReference>
<evidence type="ECO:0000313" key="3">
    <source>
        <dbReference type="Proteomes" id="UP001205998"/>
    </source>
</evidence>
<evidence type="ECO:0000313" key="2">
    <source>
        <dbReference type="EMBL" id="KAI5619397.1"/>
    </source>
</evidence>
<feature type="region of interest" description="Disordered" evidence="1">
    <location>
        <begin position="101"/>
        <end position="199"/>
    </location>
</feature>
<feature type="compositionally biased region" description="Pro residues" evidence="1">
    <location>
        <begin position="101"/>
        <end position="115"/>
    </location>
</feature>
<keyword evidence="3" id="KW-1185">Reference proteome</keyword>
<comment type="caution">
    <text evidence="2">The sequence shown here is derived from an EMBL/GenBank/DDBJ whole genome shotgun (WGS) entry which is preliminary data.</text>
</comment>
<accession>A0AAD5ANA6</accession>
<dbReference type="Proteomes" id="UP001205998">
    <property type="component" value="Unassembled WGS sequence"/>
</dbReference>
<dbReference type="EMBL" id="MU551669">
    <property type="protein sequence ID" value="KAI5619397.1"/>
    <property type="molecule type" value="Genomic_DNA"/>
</dbReference>
<reference evidence="2" key="1">
    <citation type="submission" date="2018-07" db="EMBL/GenBank/DDBJ databases">
        <title>Comparative genomics of catfishes provides insights into carnivory and benthic adaptation.</title>
        <authorList>
            <person name="Zhang Y."/>
            <person name="Wang D."/>
            <person name="Peng Z."/>
            <person name="Zheng S."/>
            <person name="Shao F."/>
            <person name="Tao W."/>
        </authorList>
    </citation>
    <scope>NUCLEOTIDE SEQUENCE</scope>
    <source>
        <strain evidence="2">Chongqing</strain>
    </source>
</reference>
<feature type="region of interest" description="Disordered" evidence="1">
    <location>
        <begin position="1"/>
        <end position="79"/>
    </location>
</feature>